<protein>
    <submittedName>
        <fullName evidence="1">Uncharacterized protein</fullName>
    </submittedName>
</protein>
<dbReference type="AlphaFoldDB" id="A0AAN4ZKK5"/>
<reference evidence="2" key="1">
    <citation type="submission" date="2022-10" db="EMBL/GenBank/DDBJ databases">
        <title>Genome assembly of Pristionchus species.</title>
        <authorList>
            <person name="Yoshida K."/>
            <person name="Sommer R.J."/>
        </authorList>
    </citation>
    <scope>NUCLEOTIDE SEQUENCE [LARGE SCALE GENOMIC DNA]</scope>
    <source>
        <strain evidence="2">RS5460</strain>
    </source>
</reference>
<sequence length="144" mass="16590">MSNMNSYPGTITSADYKQADQVTLQKVIDSYTKWYNTTQKMDCHCFDYSNPNTTKIIMWTSLSPTSLDTGKVSLSNFDLLLEEGMRFKHIVMPMGFSYDDSPLWNSLVPDRSQWIDDASREDYELDKIIQDLWTVICKQVFAGA</sequence>
<dbReference type="Proteomes" id="UP001328107">
    <property type="component" value="Unassembled WGS sequence"/>
</dbReference>
<gene>
    <name evidence="1" type="ORF">PMAYCL1PPCAC_10916</name>
</gene>
<name>A0AAN4ZKK5_9BILA</name>
<evidence type="ECO:0000313" key="2">
    <source>
        <dbReference type="Proteomes" id="UP001328107"/>
    </source>
</evidence>
<evidence type="ECO:0000313" key="1">
    <source>
        <dbReference type="EMBL" id="GMR40721.1"/>
    </source>
</evidence>
<organism evidence="1 2">
    <name type="scientific">Pristionchus mayeri</name>
    <dbReference type="NCBI Taxonomy" id="1317129"/>
    <lineage>
        <taxon>Eukaryota</taxon>
        <taxon>Metazoa</taxon>
        <taxon>Ecdysozoa</taxon>
        <taxon>Nematoda</taxon>
        <taxon>Chromadorea</taxon>
        <taxon>Rhabditida</taxon>
        <taxon>Rhabditina</taxon>
        <taxon>Diplogasteromorpha</taxon>
        <taxon>Diplogasteroidea</taxon>
        <taxon>Neodiplogasteridae</taxon>
        <taxon>Pristionchus</taxon>
    </lineage>
</organism>
<accession>A0AAN4ZKK5</accession>
<dbReference type="EMBL" id="BTRK01000003">
    <property type="protein sequence ID" value="GMR40721.1"/>
    <property type="molecule type" value="Genomic_DNA"/>
</dbReference>
<proteinExistence type="predicted"/>
<comment type="caution">
    <text evidence="1">The sequence shown here is derived from an EMBL/GenBank/DDBJ whole genome shotgun (WGS) entry which is preliminary data.</text>
</comment>
<keyword evidence="2" id="KW-1185">Reference proteome</keyword>